<gene>
    <name evidence="1" type="ORF">NYPRO_LOCUS15372</name>
</gene>
<evidence type="ECO:0000313" key="2">
    <source>
        <dbReference type="Proteomes" id="UP000645828"/>
    </source>
</evidence>
<keyword evidence="2" id="KW-1185">Reference proteome</keyword>
<accession>A0A811Z1M8</accession>
<dbReference type="EMBL" id="CAJHUB010000754">
    <property type="protein sequence ID" value="CAD7682580.1"/>
    <property type="molecule type" value="Genomic_DNA"/>
</dbReference>
<name>A0A811Z1M8_NYCPR</name>
<comment type="caution">
    <text evidence="1">The sequence shown here is derived from an EMBL/GenBank/DDBJ whole genome shotgun (WGS) entry which is preliminary data.</text>
</comment>
<proteinExistence type="predicted"/>
<organism evidence="1 2">
    <name type="scientific">Nyctereutes procyonoides</name>
    <name type="common">Raccoon dog</name>
    <name type="synonym">Canis procyonoides</name>
    <dbReference type="NCBI Taxonomy" id="34880"/>
    <lineage>
        <taxon>Eukaryota</taxon>
        <taxon>Metazoa</taxon>
        <taxon>Chordata</taxon>
        <taxon>Craniata</taxon>
        <taxon>Vertebrata</taxon>
        <taxon>Euteleostomi</taxon>
        <taxon>Mammalia</taxon>
        <taxon>Eutheria</taxon>
        <taxon>Laurasiatheria</taxon>
        <taxon>Carnivora</taxon>
        <taxon>Caniformia</taxon>
        <taxon>Canidae</taxon>
        <taxon>Nyctereutes</taxon>
    </lineage>
</organism>
<reference evidence="1" key="1">
    <citation type="submission" date="2020-12" db="EMBL/GenBank/DDBJ databases">
        <authorList>
            <consortium name="Molecular Ecology Group"/>
        </authorList>
    </citation>
    <scope>NUCLEOTIDE SEQUENCE</scope>
    <source>
        <strain evidence="1">TBG_1078</strain>
    </source>
</reference>
<protein>
    <submittedName>
        <fullName evidence="1">(raccoon dog) hypothetical protein</fullName>
    </submittedName>
</protein>
<dbReference type="AlphaFoldDB" id="A0A811Z1M8"/>
<sequence length="87" mass="9703">MWFFAHAQELHILKTTGWETVSHIKITPEVVLLAGTPLEAEATLGQCEVHGTLACAGKVRKMRYYCCFINIIPTIGKKFTNVNSLVL</sequence>
<dbReference type="Proteomes" id="UP000645828">
    <property type="component" value="Unassembled WGS sequence"/>
</dbReference>
<evidence type="ECO:0000313" key="1">
    <source>
        <dbReference type="EMBL" id="CAD7682580.1"/>
    </source>
</evidence>